<name>A0A0F4G4H9_9PEZI</name>
<sequence length="167" mass="18951">MATLDYGDSTALHAFLEDLPQELLDDIYRRTFSATTAAEQSLITTAGLAQYNIHLELLRVDRASRAQYARSYFSSRTFVTDHSSWIEWLKSLAAEHRVSLLNIEIRLNESPEYAKLSDAIRKSMHDHYHGYVVSTLRAQFGEGLAGRLHVEIRHTLAPSHATAHEAR</sequence>
<proteinExistence type="predicted"/>
<evidence type="ECO:0000313" key="1">
    <source>
        <dbReference type="EMBL" id="KJX92204.1"/>
    </source>
</evidence>
<evidence type="ECO:0000313" key="2">
    <source>
        <dbReference type="Proteomes" id="UP000033647"/>
    </source>
</evidence>
<dbReference type="OrthoDB" id="3650064at2759"/>
<comment type="caution">
    <text evidence="1">The sequence shown here is derived from an EMBL/GenBank/DDBJ whole genome shotgun (WGS) entry which is preliminary data.</text>
</comment>
<organism evidence="1 2">
    <name type="scientific">Zymoseptoria brevis</name>
    <dbReference type="NCBI Taxonomy" id="1047168"/>
    <lineage>
        <taxon>Eukaryota</taxon>
        <taxon>Fungi</taxon>
        <taxon>Dikarya</taxon>
        <taxon>Ascomycota</taxon>
        <taxon>Pezizomycotina</taxon>
        <taxon>Dothideomycetes</taxon>
        <taxon>Dothideomycetidae</taxon>
        <taxon>Mycosphaerellales</taxon>
        <taxon>Mycosphaerellaceae</taxon>
        <taxon>Zymoseptoria</taxon>
    </lineage>
</organism>
<reference evidence="1 2" key="1">
    <citation type="submission" date="2015-03" db="EMBL/GenBank/DDBJ databases">
        <title>RNA-seq based gene annotation and comparative genomics of four Zymoseptoria species reveal species-specific pathogenicity related genes and transposable element activity.</title>
        <authorList>
            <person name="Grandaubert J."/>
            <person name="Bhattacharyya A."/>
            <person name="Stukenbrock E.H."/>
        </authorList>
    </citation>
    <scope>NUCLEOTIDE SEQUENCE [LARGE SCALE GENOMIC DNA]</scope>
    <source>
        <strain evidence="1 2">Zb18110</strain>
    </source>
</reference>
<dbReference type="AlphaFoldDB" id="A0A0F4G4H9"/>
<keyword evidence="2" id="KW-1185">Reference proteome</keyword>
<gene>
    <name evidence="1" type="ORF">TI39_contig5891g00004</name>
</gene>
<accession>A0A0F4G4H9</accession>
<dbReference type="Proteomes" id="UP000033647">
    <property type="component" value="Unassembled WGS sequence"/>
</dbReference>
<dbReference type="EMBL" id="LAFY01005846">
    <property type="protein sequence ID" value="KJX92204.1"/>
    <property type="molecule type" value="Genomic_DNA"/>
</dbReference>
<protein>
    <submittedName>
        <fullName evidence="1">Uncharacterized protein</fullName>
    </submittedName>
</protein>